<name>A0A078AVL7_STYLE</name>
<keyword evidence="4 6" id="KW-0472">Membrane</keyword>
<feature type="compositionally biased region" description="Basic and acidic residues" evidence="5">
    <location>
        <begin position="329"/>
        <end position="393"/>
    </location>
</feature>
<dbReference type="AlphaFoldDB" id="A0A078AVL7"/>
<dbReference type="Pfam" id="PF07946">
    <property type="entry name" value="CCDC47"/>
    <property type="match status" value="1"/>
</dbReference>
<evidence type="ECO:0000313" key="9">
    <source>
        <dbReference type="Proteomes" id="UP000039865"/>
    </source>
</evidence>
<keyword evidence="9" id="KW-1185">Reference proteome</keyword>
<dbReference type="Proteomes" id="UP000039865">
    <property type="component" value="Unassembled WGS sequence"/>
</dbReference>
<dbReference type="OMA" id="MHLVRDM"/>
<accession>A0A078AVL7</accession>
<dbReference type="InterPro" id="IPR012879">
    <property type="entry name" value="CCDC47"/>
</dbReference>
<dbReference type="InParanoid" id="A0A078AVL7"/>
<evidence type="ECO:0000313" key="8">
    <source>
        <dbReference type="EMBL" id="CDW86415.1"/>
    </source>
</evidence>
<reference evidence="8 9" key="1">
    <citation type="submission" date="2014-06" db="EMBL/GenBank/DDBJ databases">
        <authorList>
            <person name="Swart Estienne"/>
        </authorList>
    </citation>
    <scope>NUCLEOTIDE SEQUENCE [LARGE SCALE GENOMIC DNA]</scope>
    <source>
        <strain evidence="8 9">130c</strain>
    </source>
</reference>
<keyword evidence="3 6" id="KW-1133">Transmembrane helix</keyword>
<dbReference type="GO" id="GO:0005509">
    <property type="term" value="F:calcium ion binding"/>
    <property type="evidence" value="ECO:0007669"/>
    <property type="project" value="InterPro"/>
</dbReference>
<dbReference type="OrthoDB" id="10039147at2759"/>
<dbReference type="EMBL" id="CCKQ01014623">
    <property type="protein sequence ID" value="CDW86415.1"/>
    <property type="molecule type" value="Genomic_DNA"/>
</dbReference>
<evidence type="ECO:0000256" key="5">
    <source>
        <dbReference type="SAM" id="MobiDB-lite"/>
    </source>
</evidence>
<evidence type="ECO:0000256" key="2">
    <source>
        <dbReference type="ARBA" id="ARBA00022692"/>
    </source>
</evidence>
<organism evidence="8 9">
    <name type="scientific">Stylonychia lemnae</name>
    <name type="common">Ciliate</name>
    <dbReference type="NCBI Taxonomy" id="5949"/>
    <lineage>
        <taxon>Eukaryota</taxon>
        <taxon>Sar</taxon>
        <taxon>Alveolata</taxon>
        <taxon>Ciliophora</taxon>
        <taxon>Intramacronucleata</taxon>
        <taxon>Spirotrichea</taxon>
        <taxon>Stichotrichia</taxon>
        <taxon>Sporadotrichida</taxon>
        <taxon>Oxytrichidae</taxon>
        <taxon>Stylonychinae</taxon>
        <taxon>Stylonychia</taxon>
    </lineage>
</organism>
<feature type="transmembrane region" description="Helical" evidence="6">
    <location>
        <begin position="76"/>
        <end position="94"/>
    </location>
</feature>
<evidence type="ECO:0000256" key="7">
    <source>
        <dbReference type="SAM" id="SignalP"/>
    </source>
</evidence>
<gene>
    <name evidence="8" type="primary">Contig12929.g13791</name>
    <name evidence="8" type="ORF">STYLEM_15510</name>
</gene>
<dbReference type="GO" id="GO:0016020">
    <property type="term" value="C:membrane"/>
    <property type="evidence" value="ECO:0007669"/>
    <property type="project" value="UniProtKB-SubCell"/>
</dbReference>
<evidence type="ECO:0008006" key="10">
    <source>
        <dbReference type="Google" id="ProtNLM"/>
    </source>
</evidence>
<feature type="chain" id="PRO_5001729728" description="DUF1682-domain-containing protein" evidence="7">
    <location>
        <begin position="23"/>
        <end position="404"/>
    </location>
</feature>
<keyword evidence="2 6" id="KW-0812">Transmembrane</keyword>
<keyword evidence="7" id="KW-0732">Signal</keyword>
<evidence type="ECO:0000256" key="6">
    <source>
        <dbReference type="SAM" id="Phobius"/>
    </source>
</evidence>
<dbReference type="GO" id="GO:0005783">
    <property type="term" value="C:endoplasmic reticulum"/>
    <property type="evidence" value="ECO:0007669"/>
    <property type="project" value="InterPro"/>
</dbReference>
<proteinExistence type="predicted"/>
<dbReference type="PANTHER" id="PTHR12883:SF0">
    <property type="entry name" value="PAT COMPLEX SUBUNIT CCDC47"/>
    <property type="match status" value="1"/>
</dbReference>
<evidence type="ECO:0000256" key="1">
    <source>
        <dbReference type="ARBA" id="ARBA00004167"/>
    </source>
</evidence>
<dbReference type="GO" id="GO:0032469">
    <property type="term" value="P:endoplasmic reticulum calcium ion homeostasis"/>
    <property type="evidence" value="ECO:0007669"/>
    <property type="project" value="InterPro"/>
</dbReference>
<feature type="compositionally biased region" description="Basic residues" evidence="5">
    <location>
        <begin position="394"/>
        <end position="404"/>
    </location>
</feature>
<evidence type="ECO:0000256" key="3">
    <source>
        <dbReference type="ARBA" id="ARBA00022989"/>
    </source>
</evidence>
<feature type="region of interest" description="Disordered" evidence="5">
    <location>
        <begin position="329"/>
        <end position="404"/>
    </location>
</feature>
<comment type="subcellular location">
    <subcellularLocation>
        <location evidence="1">Membrane</location>
        <topology evidence="1">Single-pass membrane protein</topology>
    </subcellularLocation>
</comment>
<dbReference type="PANTHER" id="PTHR12883">
    <property type="entry name" value="ADIPOCYTE-SPECIFIC PROTEIN 4-RELATED"/>
    <property type="match status" value="1"/>
</dbReference>
<evidence type="ECO:0000256" key="4">
    <source>
        <dbReference type="ARBA" id="ARBA00023136"/>
    </source>
</evidence>
<sequence>MKKISIFAYLALVALLFTVVLSHKAELEDEEIINEQELIQQSTSKVQAPEDTIQIPSFPEDHVPVNPGFSYYAQKYNYEALWIVVFIVAILMFFKGRGSNDALAQEWKKACSQVISQNFAHFGVSKETSTSMEKISYSEYLYFASGRQNCHYALFKFDLKKRQCLFTTLGFEIIWPKKDQVIVEIPISVGEYPLGDGSSTTKIPIEFVMCRTRDIKNFHNQFPYIKKFIAPLLAKSYQPEKQDSNTLVIYGESTEAVNHIIDQQIGDILSRNGAGNIAEIHITDQKVYSNLAVLNIDTNPDKLQESAKVLKALLMMVDKVATLRLSKEARAKADKNRKEAEKLKAKEKSEEEEEKILQKKREEDKKWQEKLRSLPPDEQRKLEDKKRQKDMQKQRARLSKIVKF</sequence>
<feature type="signal peptide" evidence="7">
    <location>
        <begin position="1"/>
        <end position="22"/>
    </location>
</feature>
<protein>
    <recommendedName>
        <fullName evidence="10">DUF1682-domain-containing protein</fullName>
    </recommendedName>
</protein>